<feature type="domain" description="AF4/FMR2 C-terminal homology" evidence="6">
    <location>
        <begin position="387"/>
        <end position="636"/>
    </location>
</feature>
<accession>A0A8C3AAN9</accession>
<reference evidence="7" key="1">
    <citation type="submission" date="2025-08" db="UniProtKB">
        <authorList>
            <consortium name="Ensembl"/>
        </authorList>
    </citation>
    <scope>IDENTIFICATION</scope>
</reference>
<dbReference type="PANTHER" id="PTHR10528">
    <property type="entry name" value="AF4/FMR2 FAMILY MEMBER"/>
    <property type="match status" value="1"/>
</dbReference>
<evidence type="ECO:0000259" key="6">
    <source>
        <dbReference type="Pfam" id="PF18876"/>
    </source>
</evidence>
<evidence type="ECO:0000256" key="3">
    <source>
        <dbReference type="ARBA" id="ARBA00022553"/>
    </source>
</evidence>
<keyword evidence="3" id="KW-0597">Phosphoprotein</keyword>
<dbReference type="GeneTree" id="ENSGT00950000182974"/>
<feature type="region of interest" description="Disordered" evidence="5">
    <location>
        <begin position="220"/>
        <end position="323"/>
    </location>
</feature>
<comment type="similarity">
    <text evidence="2">Belongs to the AF4 family.</text>
</comment>
<evidence type="ECO:0000256" key="1">
    <source>
        <dbReference type="ARBA" id="ARBA00004123"/>
    </source>
</evidence>
<dbReference type="GO" id="GO:0002151">
    <property type="term" value="F:G-quadruplex RNA binding"/>
    <property type="evidence" value="ECO:0007669"/>
    <property type="project" value="TreeGrafter"/>
</dbReference>
<feature type="compositionally biased region" description="Low complexity" evidence="5">
    <location>
        <begin position="532"/>
        <end position="542"/>
    </location>
</feature>
<feature type="compositionally biased region" description="Basic and acidic residues" evidence="5">
    <location>
        <begin position="226"/>
        <end position="268"/>
    </location>
</feature>
<name>A0A8C3AAN9_CYCLU</name>
<organism evidence="7 8">
    <name type="scientific">Cyclopterus lumpus</name>
    <name type="common">Lumpsucker</name>
    <dbReference type="NCBI Taxonomy" id="8103"/>
    <lineage>
        <taxon>Eukaryota</taxon>
        <taxon>Metazoa</taxon>
        <taxon>Chordata</taxon>
        <taxon>Craniata</taxon>
        <taxon>Vertebrata</taxon>
        <taxon>Euteleostomi</taxon>
        <taxon>Actinopterygii</taxon>
        <taxon>Neopterygii</taxon>
        <taxon>Teleostei</taxon>
        <taxon>Neoteleostei</taxon>
        <taxon>Acanthomorphata</taxon>
        <taxon>Eupercaria</taxon>
        <taxon>Perciformes</taxon>
        <taxon>Cottioidei</taxon>
        <taxon>Cottales</taxon>
        <taxon>Cyclopteridae</taxon>
        <taxon>Cyclopterus</taxon>
    </lineage>
</organism>
<dbReference type="AlphaFoldDB" id="A0A8C3AAN9"/>
<dbReference type="Pfam" id="PF05110">
    <property type="entry name" value="AF-4"/>
    <property type="match status" value="1"/>
</dbReference>
<dbReference type="Ensembl" id="ENSCLMT00005040232.1">
    <property type="protein sequence ID" value="ENSCLMP00005038757.1"/>
    <property type="gene ID" value="ENSCLMG00005017637.1"/>
</dbReference>
<evidence type="ECO:0000256" key="2">
    <source>
        <dbReference type="ARBA" id="ARBA00007354"/>
    </source>
</evidence>
<protein>
    <submittedName>
        <fullName evidence="7">AF4/FMR2 family, member 2</fullName>
    </submittedName>
</protein>
<keyword evidence="4" id="KW-0539">Nucleus</keyword>
<comment type="subcellular location">
    <subcellularLocation>
        <location evidence="1">Nucleus</location>
    </subcellularLocation>
</comment>
<proteinExistence type="inferred from homology"/>
<reference evidence="7" key="2">
    <citation type="submission" date="2025-09" db="UniProtKB">
        <authorList>
            <consortium name="Ensembl"/>
        </authorList>
    </citation>
    <scope>IDENTIFICATION</scope>
</reference>
<evidence type="ECO:0000256" key="4">
    <source>
        <dbReference type="ARBA" id="ARBA00023242"/>
    </source>
</evidence>
<dbReference type="InterPro" id="IPR007797">
    <property type="entry name" value="AF4/FMR2"/>
</dbReference>
<evidence type="ECO:0000313" key="7">
    <source>
        <dbReference type="Ensembl" id="ENSCLMP00005038757.1"/>
    </source>
</evidence>
<evidence type="ECO:0000313" key="8">
    <source>
        <dbReference type="Proteomes" id="UP000694565"/>
    </source>
</evidence>
<dbReference type="GO" id="GO:0043484">
    <property type="term" value="P:regulation of RNA splicing"/>
    <property type="evidence" value="ECO:0007669"/>
    <property type="project" value="TreeGrafter"/>
</dbReference>
<feature type="compositionally biased region" description="Acidic residues" evidence="5">
    <location>
        <begin position="1"/>
        <end position="13"/>
    </location>
</feature>
<dbReference type="InterPro" id="IPR043640">
    <property type="entry name" value="AF4/FMR2_CHD"/>
</dbReference>
<evidence type="ECO:0000256" key="5">
    <source>
        <dbReference type="SAM" id="MobiDB-lite"/>
    </source>
</evidence>
<feature type="region of interest" description="Disordered" evidence="5">
    <location>
        <begin position="515"/>
        <end position="559"/>
    </location>
</feature>
<dbReference type="GO" id="GO:0016607">
    <property type="term" value="C:nuclear speck"/>
    <property type="evidence" value="ECO:0007669"/>
    <property type="project" value="TreeGrafter"/>
</dbReference>
<dbReference type="PANTHER" id="PTHR10528:SF18">
    <property type="entry name" value="AF4_FMR2 FAMILY MEMBER 2"/>
    <property type="match status" value="1"/>
</dbReference>
<sequence>SESSSESDTDESESSSSDSEYNQTSRTHTPEPEPPSANKWQLDSWLNKVQAQTKPLVPPQEKDLLPPPSLELQTPPRPRSKPPSGKTAPRKEPRSDKRKHRGPSSKITPKSREFIETDSSSSSSECHSDSEGALKILALPPQEKHSAINTQTLSHTNASSINGSISGGTNALSIGNRKDPVSMSPPPNVRHEVAPSPLREFQEIQSLWVKVELSLLGRVPGQGLGERSRTGQAERDGSEGRDRERTGVAERERQKQAEREWPALRERQSSLNRKQSRRREDKLLPPLLSPLSDDPPPKRTCDSGSSLGQEGEGKASAPARNGSVSAQRATGLLLCPCNALTLSRKSWTERNEATRVLWGSQKLFYCLSHTHTQYFHTLVTPSPSSLVHSADYYMQEAKRLKHKADALTDKFGKAVNYADGALSFIECGNAMERDPLEAKSPYTMYSETVELIRYAMRLKNFTSQSATVAEKKLAVLCNRCLSLLYLRMFHLKKDHAVKYSRSLMEYFKVNSAKSSHQAPSPWRINGKVNGTPSPLSLSPSPAGSGGAGGGGAPGSSGSVAIPQRIHHMAASHVNITNNILRSYEHWETADRLAADSQEFFQELDSVMEPLSQQSSMTELVRYIRQGLHWLRSEAHLL</sequence>
<feature type="compositionally biased region" description="Gly residues" evidence="5">
    <location>
        <begin position="543"/>
        <end position="554"/>
    </location>
</feature>
<dbReference type="Proteomes" id="UP000694565">
    <property type="component" value="Unplaced"/>
</dbReference>
<keyword evidence="8" id="KW-1185">Reference proteome</keyword>
<feature type="compositionally biased region" description="Low complexity" evidence="5">
    <location>
        <begin position="156"/>
        <end position="171"/>
    </location>
</feature>
<feature type="region of interest" description="Disordered" evidence="5">
    <location>
        <begin position="1"/>
        <end position="193"/>
    </location>
</feature>
<dbReference type="Pfam" id="PF18876">
    <property type="entry name" value="AFF4_CHD"/>
    <property type="match status" value="1"/>
</dbReference>